<evidence type="ECO:0000256" key="2">
    <source>
        <dbReference type="ARBA" id="ARBA00001947"/>
    </source>
</evidence>
<dbReference type="NCBIfam" id="TIGR00209">
    <property type="entry name" value="galT_1"/>
    <property type="match status" value="1"/>
</dbReference>
<evidence type="ECO:0000256" key="9">
    <source>
        <dbReference type="ARBA" id="ARBA00023144"/>
    </source>
</evidence>
<dbReference type="UniPathway" id="UPA00214"/>
<evidence type="ECO:0000256" key="1">
    <source>
        <dbReference type="ARBA" id="ARBA00001107"/>
    </source>
</evidence>
<reference evidence="16 17" key="1">
    <citation type="submission" date="2011-02" db="EMBL/GenBank/DDBJ databases">
        <title>The Genome Sequence of Sphaeroforma arctica JP610.</title>
        <authorList>
            <consortium name="The Broad Institute Genome Sequencing Platform"/>
            <person name="Russ C."/>
            <person name="Cuomo C."/>
            <person name="Young S.K."/>
            <person name="Zeng Q."/>
            <person name="Gargeya S."/>
            <person name="Alvarado L."/>
            <person name="Berlin A."/>
            <person name="Chapman S.B."/>
            <person name="Chen Z."/>
            <person name="Freedman E."/>
            <person name="Gellesch M."/>
            <person name="Goldberg J."/>
            <person name="Griggs A."/>
            <person name="Gujja S."/>
            <person name="Heilman E."/>
            <person name="Heiman D."/>
            <person name="Howarth C."/>
            <person name="Mehta T."/>
            <person name="Neiman D."/>
            <person name="Pearson M."/>
            <person name="Roberts A."/>
            <person name="Saif S."/>
            <person name="Shea T."/>
            <person name="Shenoy N."/>
            <person name="Sisk P."/>
            <person name="Stolte C."/>
            <person name="Sykes S."/>
            <person name="White J."/>
            <person name="Yandava C."/>
            <person name="Burger G."/>
            <person name="Gray M.W."/>
            <person name="Holland P.W.H."/>
            <person name="King N."/>
            <person name="Lang F.B.F."/>
            <person name="Roger A.J."/>
            <person name="Ruiz-Trillo I."/>
            <person name="Haas B."/>
            <person name="Nusbaum C."/>
            <person name="Birren B."/>
        </authorList>
    </citation>
    <scope>NUCLEOTIDE SEQUENCE [LARGE SCALE GENOMIC DNA]</scope>
    <source>
        <strain evidence="16 17">JP610</strain>
    </source>
</reference>
<protein>
    <recommendedName>
        <fullName evidence="12">Galactose-1-phosphate uridylyltransferase</fullName>
        <ecNumber evidence="12">2.7.7.12</ecNumber>
    </recommendedName>
</protein>
<dbReference type="InterPro" id="IPR019779">
    <property type="entry name" value="GalP_UDPtransf1_His-AS"/>
</dbReference>
<evidence type="ECO:0000256" key="3">
    <source>
        <dbReference type="ARBA" id="ARBA00004947"/>
    </source>
</evidence>
<keyword evidence="17" id="KW-1185">Reference proteome</keyword>
<feature type="domain" description="Galactose-1-phosphate uridyl transferase C-terminal" evidence="15">
    <location>
        <begin position="189"/>
        <end position="354"/>
    </location>
</feature>
<dbReference type="OrthoDB" id="418412at2759"/>
<dbReference type="InterPro" id="IPR005849">
    <property type="entry name" value="GalP_Utransf_N"/>
</dbReference>
<dbReference type="PIRSF" id="PIRSF000808">
    <property type="entry name" value="GalT"/>
    <property type="match status" value="1"/>
</dbReference>
<comment type="similarity">
    <text evidence="4 12">Belongs to the galactose-1-phosphate uridylyltransferase type 1 family.</text>
</comment>
<evidence type="ECO:0000256" key="13">
    <source>
        <dbReference type="SAM" id="MobiDB-lite"/>
    </source>
</evidence>
<keyword evidence="7 12" id="KW-0479">Metal-binding</keyword>
<gene>
    <name evidence="16" type="ORF">SARC_07264</name>
</gene>
<feature type="region of interest" description="Disordered" evidence="13">
    <location>
        <begin position="34"/>
        <end position="56"/>
    </location>
</feature>
<evidence type="ECO:0000256" key="4">
    <source>
        <dbReference type="ARBA" id="ARBA00010951"/>
    </source>
</evidence>
<dbReference type="eggNOG" id="KOG2958">
    <property type="taxonomic scope" value="Eukaryota"/>
</dbReference>
<comment type="cofactor">
    <cofactor evidence="2">
        <name>Zn(2+)</name>
        <dbReference type="ChEBI" id="CHEBI:29105"/>
    </cofactor>
</comment>
<evidence type="ECO:0000259" key="14">
    <source>
        <dbReference type="Pfam" id="PF01087"/>
    </source>
</evidence>
<dbReference type="FunFam" id="3.30.428.10:FF:000001">
    <property type="entry name" value="Galactose-1-phosphate uridylyltransferase"/>
    <property type="match status" value="1"/>
</dbReference>
<accession>A0A0L0FWP6</accession>
<dbReference type="Proteomes" id="UP000054560">
    <property type="component" value="Unassembled WGS sequence"/>
</dbReference>
<feature type="domain" description="Galactose-1-phosphate uridyl transferase N-terminal" evidence="14">
    <location>
        <begin position="7"/>
        <end position="181"/>
    </location>
</feature>
<dbReference type="EMBL" id="KQ242161">
    <property type="protein sequence ID" value="KNC80378.1"/>
    <property type="molecule type" value="Genomic_DNA"/>
</dbReference>
<dbReference type="Gene3D" id="3.30.428.10">
    <property type="entry name" value="HIT-like"/>
    <property type="match status" value="2"/>
</dbReference>
<dbReference type="InterPro" id="IPR001937">
    <property type="entry name" value="GalP_UDPtransf1"/>
</dbReference>
<dbReference type="GO" id="GO:0033499">
    <property type="term" value="P:galactose catabolic process via UDP-galactose, Leloir pathway"/>
    <property type="evidence" value="ECO:0007669"/>
    <property type="project" value="TreeGrafter"/>
</dbReference>
<sequence length="368" mass="42167">MADPGFDYNEHPHRRYNPLTQRWLLCSPHRTKRPWQGGKETVNEDRPYDPRNNLLPGAVRTSGEVNLEYESTFAFTNDFSALLPDTPHGQVGSVENNNLFIAEAVRGECRVLCFHPRHDLTIAEMTQEEIQAIVTLWTIHYEDLGSKPSINYVQIFENKGAAMGCSNPHPHGQIWSGSFIPENSRVSLESQANYKKAKGILLLQDYVEQEVEKKIRVIAQNEYFVAVIPFWAAWPYEVMIMPAPGRHYKSLSDLDDAAKSGLADAMGRVTRRYDNLFECSFPYSMGIHQAPTDGKDYSFAQMHLLYYPCLLRSATVKKFMVGFEMLGEPQRDLTAEQAADKLNVVSDTEHYRKRLSKEEYEKKYLSNK</sequence>
<dbReference type="EC" id="2.7.7.12" evidence="12"/>
<name>A0A0L0FWP6_9EUKA</name>
<keyword evidence="10 12" id="KW-0119">Carbohydrate metabolism</keyword>
<keyword evidence="6 12" id="KW-0548">Nucleotidyltransferase</keyword>
<evidence type="ECO:0000256" key="6">
    <source>
        <dbReference type="ARBA" id="ARBA00022695"/>
    </source>
</evidence>
<evidence type="ECO:0000256" key="12">
    <source>
        <dbReference type="RuleBase" id="RU000506"/>
    </source>
</evidence>
<dbReference type="GO" id="GO:0008270">
    <property type="term" value="F:zinc ion binding"/>
    <property type="evidence" value="ECO:0007669"/>
    <property type="project" value="InterPro"/>
</dbReference>
<dbReference type="SUPFAM" id="SSF54197">
    <property type="entry name" value="HIT-like"/>
    <property type="match status" value="2"/>
</dbReference>
<dbReference type="InterPro" id="IPR036265">
    <property type="entry name" value="HIT-like_sf"/>
</dbReference>
<evidence type="ECO:0000313" key="16">
    <source>
        <dbReference type="EMBL" id="KNC80378.1"/>
    </source>
</evidence>
<evidence type="ECO:0000256" key="11">
    <source>
        <dbReference type="PIRSR" id="PIRSR000808-1"/>
    </source>
</evidence>
<dbReference type="GO" id="GO:0008108">
    <property type="term" value="F:UDP-glucose:hexose-1-phosphate uridylyltransferase activity"/>
    <property type="evidence" value="ECO:0007669"/>
    <property type="project" value="UniProtKB-EC"/>
</dbReference>
<evidence type="ECO:0000313" key="17">
    <source>
        <dbReference type="Proteomes" id="UP000054560"/>
    </source>
</evidence>
<dbReference type="GeneID" id="25907768"/>
<proteinExistence type="inferred from homology"/>
<dbReference type="AlphaFoldDB" id="A0A0L0FWP6"/>
<dbReference type="Pfam" id="PF01087">
    <property type="entry name" value="GalP_UDP_transf"/>
    <property type="match status" value="1"/>
</dbReference>
<dbReference type="STRING" id="667725.A0A0L0FWP6"/>
<evidence type="ECO:0000256" key="10">
    <source>
        <dbReference type="ARBA" id="ARBA00023277"/>
    </source>
</evidence>
<comment type="pathway">
    <text evidence="3 12">Carbohydrate metabolism; galactose metabolism.</text>
</comment>
<keyword evidence="9 12" id="KW-0299">Galactose metabolism</keyword>
<dbReference type="RefSeq" id="XP_014154280.1">
    <property type="nucleotide sequence ID" value="XM_014298805.1"/>
</dbReference>
<dbReference type="NCBIfam" id="NF008724">
    <property type="entry name" value="PRK11720.1"/>
    <property type="match status" value="1"/>
</dbReference>
<dbReference type="PANTHER" id="PTHR11943:SF1">
    <property type="entry name" value="GALACTOSE-1-PHOSPHATE URIDYLYLTRANSFERASE"/>
    <property type="match status" value="1"/>
</dbReference>
<dbReference type="PANTHER" id="PTHR11943">
    <property type="entry name" value="GALACTOSE-1-PHOSPHATE URIDYLYLTRANSFERASE"/>
    <property type="match status" value="1"/>
</dbReference>
<dbReference type="GO" id="GO:0005737">
    <property type="term" value="C:cytoplasm"/>
    <property type="evidence" value="ECO:0007669"/>
    <property type="project" value="TreeGrafter"/>
</dbReference>
<keyword evidence="5 12" id="KW-0808">Transferase</keyword>
<comment type="catalytic activity">
    <reaction evidence="1 12">
        <text>alpha-D-galactose 1-phosphate + UDP-alpha-D-glucose = alpha-D-glucose 1-phosphate + UDP-alpha-D-galactose</text>
        <dbReference type="Rhea" id="RHEA:13989"/>
        <dbReference type="ChEBI" id="CHEBI:58336"/>
        <dbReference type="ChEBI" id="CHEBI:58601"/>
        <dbReference type="ChEBI" id="CHEBI:58885"/>
        <dbReference type="ChEBI" id="CHEBI:66914"/>
        <dbReference type="EC" id="2.7.7.12"/>
    </reaction>
</comment>
<feature type="active site" description="Tele-UMP-histidine intermediate" evidence="11">
    <location>
        <position position="171"/>
    </location>
</feature>
<dbReference type="InterPro" id="IPR005850">
    <property type="entry name" value="GalP_Utransf_C"/>
</dbReference>
<organism evidence="16 17">
    <name type="scientific">Sphaeroforma arctica JP610</name>
    <dbReference type="NCBI Taxonomy" id="667725"/>
    <lineage>
        <taxon>Eukaryota</taxon>
        <taxon>Ichthyosporea</taxon>
        <taxon>Ichthyophonida</taxon>
        <taxon>Sphaeroforma</taxon>
    </lineage>
</organism>
<evidence type="ECO:0000256" key="7">
    <source>
        <dbReference type="ARBA" id="ARBA00022723"/>
    </source>
</evidence>
<dbReference type="Pfam" id="PF02744">
    <property type="entry name" value="GalP_UDP_tr_C"/>
    <property type="match status" value="1"/>
</dbReference>
<dbReference type="PROSITE" id="PS00117">
    <property type="entry name" value="GAL_P_UDP_TRANSF_I"/>
    <property type="match status" value="1"/>
</dbReference>
<keyword evidence="8" id="KW-0862">Zinc</keyword>
<evidence type="ECO:0000256" key="5">
    <source>
        <dbReference type="ARBA" id="ARBA00022679"/>
    </source>
</evidence>
<dbReference type="CDD" id="cd00608">
    <property type="entry name" value="GalT"/>
    <property type="match status" value="1"/>
</dbReference>
<evidence type="ECO:0000256" key="8">
    <source>
        <dbReference type="ARBA" id="ARBA00022833"/>
    </source>
</evidence>
<evidence type="ECO:0000259" key="15">
    <source>
        <dbReference type="Pfam" id="PF02744"/>
    </source>
</evidence>